<feature type="compositionally biased region" description="Polar residues" evidence="1">
    <location>
        <begin position="159"/>
        <end position="170"/>
    </location>
</feature>
<accession>A0ABQ5G820</accession>
<keyword evidence="3" id="KW-1185">Reference proteome</keyword>
<dbReference type="Proteomes" id="UP001151760">
    <property type="component" value="Unassembled WGS sequence"/>
</dbReference>
<sequence length="202" mass="22864">MVELRKRKKSNPDVASSSKSAPVEVAPTMEETDGWTVVMLAKATRQKYKVKVAPPKDQQISTISTTPSEIPKRLYDLIQKVAKLNESVKLNSNNSDPEIAFMPHVSKPPTPLKPKPKPKPKMKKKKKIKITYMATHKRTRKEEYHKTTLQSAGVRNRTSKPQNQDPNGQNLPLYARKLQSKNRDDPTVQTPRIDETLLLGFG</sequence>
<feature type="region of interest" description="Disordered" evidence="1">
    <location>
        <begin position="1"/>
        <end position="27"/>
    </location>
</feature>
<feature type="compositionally biased region" description="Basic residues" evidence="1">
    <location>
        <begin position="114"/>
        <end position="139"/>
    </location>
</feature>
<reference evidence="2" key="1">
    <citation type="journal article" date="2022" name="Int. J. Mol. Sci.">
        <title>Draft Genome of Tanacetum Coccineum: Genomic Comparison of Closely Related Tanacetum-Family Plants.</title>
        <authorList>
            <person name="Yamashiro T."/>
            <person name="Shiraishi A."/>
            <person name="Nakayama K."/>
            <person name="Satake H."/>
        </authorList>
    </citation>
    <scope>NUCLEOTIDE SEQUENCE</scope>
</reference>
<name>A0ABQ5G820_9ASTR</name>
<dbReference type="EMBL" id="BQNB010018131">
    <property type="protein sequence ID" value="GJT71002.1"/>
    <property type="molecule type" value="Genomic_DNA"/>
</dbReference>
<evidence type="ECO:0000313" key="2">
    <source>
        <dbReference type="EMBL" id="GJT71002.1"/>
    </source>
</evidence>
<gene>
    <name evidence="2" type="ORF">Tco_1030288</name>
</gene>
<organism evidence="2 3">
    <name type="scientific">Tanacetum coccineum</name>
    <dbReference type="NCBI Taxonomy" id="301880"/>
    <lineage>
        <taxon>Eukaryota</taxon>
        <taxon>Viridiplantae</taxon>
        <taxon>Streptophyta</taxon>
        <taxon>Embryophyta</taxon>
        <taxon>Tracheophyta</taxon>
        <taxon>Spermatophyta</taxon>
        <taxon>Magnoliopsida</taxon>
        <taxon>eudicotyledons</taxon>
        <taxon>Gunneridae</taxon>
        <taxon>Pentapetalae</taxon>
        <taxon>asterids</taxon>
        <taxon>campanulids</taxon>
        <taxon>Asterales</taxon>
        <taxon>Asteraceae</taxon>
        <taxon>Asteroideae</taxon>
        <taxon>Anthemideae</taxon>
        <taxon>Anthemidinae</taxon>
        <taxon>Tanacetum</taxon>
    </lineage>
</organism>
<reference evidence="2" key="2">
    <citation type="submission" date="2022-01" db="EMBL/GenBank/DDBJ databases">
        <authorList>
            <person name="Yamashiro T."/>
            <person name="Shiraishi A."/>
            <person name="Satake H."/>
            <person name="Nakayama K."/>
        </authorList>
    </citation>
    <scope>NUCLEOTIDE SEQUENCE</scope>
</reference>
<protein>
    <submittedName>
        <fullName evidence="2">Uncharacterized protein</fullName>
    </submittedName>
</protein>
<evidence type="ECO:0000256" key="1">
    <source>
        <dbReference type="SAM" id="MobiDB-lite"/>
    </source>
</evidence>
<proteinExistence type="predicted"/>
<evidence type="ECO:0000313" key="3">
    <source>
        <dbReference type="Proteomes" id="UP001151760"/>
    </source>
</evidence>
<comment type="caution">
    <text evidence="2">The sequence shown here is derived from an EMBL/GenBank/DDBJ whole genome shotgun (WGS) entry which is preliminary data.</text>
</comment>
<feature type="region of interest" description="Disordered" evidence="1">
    <location>
        <begin position="92"/>
        <end position="202"/>
    </location>
</feature>